<dbReference type="Proteomes" id="UP000735592">
    <property type="component" value="Unassembled WGS sequence"/>
</dbReference>
<reference evidence="1 2" key="1">
    <citation type="submission" date="2019-11" db="EMBL/GenBank/DDBJ databases">
        <title>Type strains purchased from KCTC, JCM and DSMZ.</title>
        <authorList>
            <person name="Lu H."/>
        </authorList>
    </citation>
    <scope>NUCLEOTIDE SEQUENCE [LARGE SCALE GENOMIC DNA]</scope>
    <source>
        <strain evidence="1 2">DSM 103461</strain>
    </source>
</reference>
<sequence>MNSGIRIKALNGNTFTETVIKDGITFINVYDADGELLDVMEEIASYIPSRDSEDKNKIAK</sequence>
<accession>A0ABW9SK81</accession>
<evidence type="ECO:0000313" key="2">
    <source>
        <dbReference type="Proteomes" id="UP000735592"/>
    </source>
</evidence>
<organism evidence="1 2">
    <name type="scientific">Pseudoduganella danionis</name>
    <dbReference type="NCBI Taxonomy" id="1890295"/>
    <lineage>
        <taxon>Bacteria</taxon>
        <taxon>Pseudomonadati</taxon>
        <taxon>Pseudomonadota</taxon>
        <taxon>Betaproteobacteria</taxon>
        <taxon>Burkholderiales</taxon>
        <taxon>Oxalobacteraceae</taxon>
        <taxon>Telluria group</taxon>
        <taxon>Pseudoduganella</taxon>
    </lineage>
</organism>
<dbReference type="EMBL" id="WNKW01000001">
    <property type="protein sequence ID" value="MTW32296.1"/>
    <property type="molecule type" value="Genomic_DNA"/>
</dbReference>
<gene>
    <name evidence="1" type="ORF">GM655_05565</name>
</gene>
<comment type="caution">
    <text evidence="1">The sequence shown here is derived from an EMBL/GenBank/DDBJ whole genome shotgun (WGS) entry which is preliminary data.</text>
</comment>
<dbReference type="RefSeq" id="WP_155433577.1">
    <property type="nucleotide sequence ID" value="NZ_JBHLXK010000003.1"/>
</dbReference>
<evidence type="ECO:0000313" key="1">
    <source>
        <dbReference type="EMBL" id="MTW32296.1"/>
    </source>
</evidence>
<keyword evidence="2" id="KW-1185">Reference proteome</keyword>
<name>A0ABW9SK81_9BURK</name>
<proteinExistence type="predicted"/>
<protein>
    <submittedName>
        <fullName evidence="1">Uncharacterized protein</fullName>
    </submittedName>
</protein>